<dbReference type="EMBL" id="JASBNA010000003">
    <property type="protein sequence ID" value="KAK7694048.1"/>
    <property type="molecule type" value="Genomic_DNA"/>
</dbReference>
<dbReference type="PANTHER" id="PTHR47835:SF3">
    <property type="entry name" value="HELICASE FOR MEIOSIS 1"/>
    <property type="match status" value="1"/>
</dbReference>
<dbReference type="SUPFAM" id="SSF158702">
    <property type="entry name" value="Sec63 N-terminal domain-like"/>
    <property type="match status" value="1"/>
</dbReference>
<evidence type="ECO:0000259" key="1">
    <source>
        <dbReference type="SMART" id="SM00973"/>
    </source>
</evidence>
<gene>
    <name evidence="2" type="ORF">QCA50_003624</name>
</gene>
<dbReference type="GO" id="GO:0043138">
    <property type="term" value="F:3'-5' DNA helicase activity"/>
    <property type="evidence" value="ECO:0007669"/>
    <property type="project" value="UniProtKB-EC"/>
</dbReference>
<dbReference type="GO" id="GO:0016787">
    <property type="term" value="F:hydrolase activity"/>
    <property type="evidence" value="ECO:0007669"/>
    <property type="project" value="UniProtKB-KW"/>
</dbReference>
<keyword evidence="3" id="KW-1185">Reference proteome</keyword>
<comment type="caution">
    <text evidence="2">The sequence shown here is derived from an EMBL/GenBank/DDBJ whole genome shotgun (WGS) entry which is preliminary data.</text>
</comment>
<dbReference type="Gene3D" id="1.10.3380.10">
    <property type="entry name" value="Sec63 N-terminal domain-like domain"/>
    <property type="match status" value="1"/>
</dbReference>
<feature type="domain" description="SEC63" evidence="1">
    <location>
        <begin position="1"/>
        <end position="160"/>
    </location>
</feature>
<dbReference type="SMART" id="SM00973">
    <property type="entry name" value="Sec63"/>
    <property type="match status" value="1"/>
</dbReference>
<organism evidence="2 3">
    <name type="scientific">Cerrena zonata</name>
    <dbReference type="NCBI Taxonomy" id="2478898"/>
    <lineage>
        <taxon>Eukaryota</taxon>
        <taxon>Fungi</taxon>
        <taxon>Dikarya</taxon>
        <taxon>Basidiomycota</taxon>
        <taxon>Agaricomycotina</taxon>
        <taxon>Agaricomycetes</taxon>
        <taxon>Polyporales</taxon>
        <taxon>Cerrenaceae</taxon>
        <taxon>Cerrena</taxon>
    </lineage>
</organism>
<accession>A0AAW0GKD2</accession>
<dbReference type="InterPro" id="IPR052247">
    <property type="entry name" value="Meiotic_Crossover_Helicase"/>
</dbReference>
<protein>
    <recommendedName>
        <fullName evidence="1">SEC63 domain-containing protein</fullName>
    </recommendedName>
</protein>
<name>A0AAW0GKD2_9APHY</name>
<dbReference type="AlphaFoldDB" id="A0AAW0GKD2"/>
<dbReference type="Pfam" id="PF02889">
    <property type="entry name" value="Sec63"/>
    <property type="match status" value="1"/>
</dbReference>
<dbReference type="GO" id="GO:0051321">
    <property type="term" value="P:meiotic cell cycle"/>
    <property type="evidence" value="ECO:0007669"/>
    <property type="project" value="UniProtKB-KW"/>
</dbReference>
<dbReference type="InterPro" id="IPR004179">
    <property type="entry name" value="Sec63-dom"/>
</dbReference>
<dbReference type="Proteomes" id="UP001385951">
    <property type="component" value="Unassembled WGS sequence"/>
</dbReference>
<evidence type="ECO:0000313" key="2">
    <source>
        <dbReference type="EMBL" id="KAK7694048.1"/>
    </source>
</evidence>
<sequence>MSKYYVRQNTMIVLLNLPEKATLREMLEAIASAEEFSEIKIRSGEKQIYGKLRDHNDIRFKLKKIEKTSDKIFLHIQAVLGGINLNDPEYKNGDNQPQLESITIFRHIPRIARALVEVAIERQHGAQVKHGLELLRCLTAKSWEDRPTVLRQIESIGEKS</sequence>
<proteinExistence type="predicted"/>
<evidence type="ECO:0000313" key="3">
    <source>
        <dbReference type="Proteomes" id="UP001385951"/>
    </source>
</evidence>
<reference evidence="2 3" key="1">
    <citation type="submission" date="2022-09" db="EMBL/GenBank/DDBJ databases">
        <authorList>
            <person name="Palmer J.M."/>
        </authorList>
    </citation>
    <scope>NUCLEOTIDE SEQUENCE [LARGE SCALE GENOMIC DNA]</scope>
    <source>
        <strain evidence="2 3">DSM 7382</strain>
    </source>
</reference>
<dbReference type="PANTHER" id="PTHR47835">
    <property type="entry name" value="HFM1, ATP DEPENDENT DNA HELICASE HOMOLOG"/>
    <property type="match status" value="1"/>
</dbReference>